<gene>
    <name evidence="3" type="ORF">D3791_09015</name>
</gene>
<dbReference type="AlphaFoldDB" id="A0A6H0SJE9"/>
<accession>A0A6H0SJE9</accession>
<dbReference type="Pfam" id="PF07905">
    <property type="entry name" value="PucR"/>
    <property type="match status" value="1"/>
</dbReference>
<reference evidence="3 4" key="1">
    <citation type="submission" date="2018-09" db="EMBL/GenBank/DDBJ databases">
        <title>Glutamicibacter mishrai S5-52T (LMG 29155T = KCTC 39846T).</title>
        <authorList>
            <person name="Das S.K."/>
        </authorList>
    </citation>
    <scope>NUCLEOTIDE SEQUENCE [LARGE SCALE GENOMIC DNA]</scope>
    <source>
        <strain evidence="3 4">S5-52</strain>
    </source>
</reference>
<dbReference type="Gene3D" id="1.10.10.2840">
    <property type="entry name" value="PucR C-terminal helix-turn-helix domain"/>
    <property type="match status" value="1"/>
</dbReference>
<dbReference type="InterPro" id="IPR025736">
    <property type="entry name" value="PucR_C-HTH_dom"/>
</dbReference>
<dbReference type="RefSeq" id="WP_172511961.1">
    <property type="nucleotide sequence ID" value="NZ_CP032549.1"/>
</dbReference>
<feature type="domain" description="Purine catabolism PurC-like" evidence="1">
    <location>
        <begin position="35"/>
        <end position="140"/>
    </location>
</feature>
<evidence type="ECO:0000259" key="2">
    <source>
        <dbReference type="Pfam" id="PF13556"/>
    </source>
</evidence>
<keyword evidence="4" id="KW-1185">Reference proteome</keyword>
<dbReference type="PANTHER" id="PTHR33744">
    <property type="entry name" value="CARBOHYDRATE DIACID REGULATOR"/>
    <property type="match status" value="1"/>
</dbReference>
<dbReference type="EMBL" id="CP032549">
    <property type="protein sequence ID" value="QIV87256.1"/>
    <property type="molecule type" value="Genomic_DNA"/>
</dbReference>
<dbReference type="InterPro" id="IPR042070">
    <property type="entry name" value="PucR_C-HTH_sf"/>
</dbReference>
<dbReference type="PANTHER" id="PTHR33744:SF1">
    <property type="entry name" value="DNA-BINDING TRANSCRIPTIONAL ACTIVATOR ADER"/>
    <property type="match status" value="1"/>
</dbReference>
<dbReference type="Pfam" id="PF13556">
    <property type="entry name" value="HTH_30"/>
    <property type="match status" value="1"/>
</dbReference>
<protein>
    <submittedName>
        <fullName evidence="3">PucR family transcriptional regulator</fullName>
    </submittedName>
</protein>
<evidence type="ECO:0000259" key="1">
    <source>
        <dbReference type="Pfam" id="PF07905"/>
    </source>
</evidence>
<sequence length="530" mass="57267">MGHSAPPQSSPQPVAPGITLRRFLRQLPPEITLVHDAGDRPLRWVEASDMDDPTDYLLDEEMILTSGFPLLGHDQDPDQVQQFIARLAQAKVSALGFGLEPYFTAIPQTVIDACLAHQLPLVEIPASVPFAAIGIAFAQLIEADNAAQLRGSAEANRALMRCMTHPDPEAQLVAVLSQRLKASVRLLGAEGQVRHEVSLAETADLDEDRKSELFEKAASGASNQQFAMHREDSLVDLAFPIRASTTSGGRAPLLGVLSIGFARTPSAFDHNLITTALGLLDVLARERAASSSSSTQLATTLLFASRSAFDAATFDLFSASLGGAAANPVRVAVVSPLDSSAAQQPSPHLTHLQALFDTRLVMQADDHFVALTRAEPTTAMFERLESSGYVAGFSTPEPADRQLGEKLADLQAQATGLLPQIREKRQSLDARSIPRSFLSLLPAQAGKQLAEQALAPILDLPEPRRDLYLEVLTGWLEANGSWDQTSKNIDLHRNSVRRHIASIGEILDKDLNRAGVRQELYLALNFLASS</sequence>
<dbReference type="Proteomes" id="UP000502331">
    <property type="component" value="Chromosome"/>
</dbReference>
<dbReference type="InterPro" id="IPR012914">
    <property type="entry name" value="PucR_dom"/>
</dbReference>
<proteinExistence type="predicted"/>
<dbReference type="InterPro" id="IPR051448">
    <property type="entry name" value="CdaR-like_regulators"/>
</dbReference>
<evidence type="ECO:0000313" key="3">
    <source>
        <dbReference type="EMBL" id="QIV87256.1"/>
    </source>
</evidence>
<feature type="domain" description="PucR C-terminal helix-turn-helix" evidence="2">
    <location>
        <begin position="468"/>
        <end position="525"/>
    </location>
</feature>
<evidence type="ECO:0000313" key="4">
    <source>
        <dbReference type="Proteomes" id="UP000502331"/>
    </source>
</evidence>
<name>A0A6H0SJE9_9MICC</name>
<organism evidence="3 4">
    <name type="scientific">Glutamicibacter mishrai</name>
    <dbReference type="NCBI Taxonomy" id="1775880"/>
    <lineage>
        <taxon>Bacteria</taxon>
        <taxon>Bacillati</taxon>
        <taxon>Actinomycetota</taxon>
        <taxon>Actinomycetes</taxon>
        <taxon>Micrococcales</taxon>
        <taxon>Micrococcaceae</taxon>
        <taxon>Glutamicibacter</taxon>
    </lineage>
</organism>